<accession>A0A6A6PXJ8</accession>
<evidence type="ECO:0000313" key="12">
    <source>
        <dbReference type="EMBL" id="KAF2484762.1"/>
    </source>
</evidence>
<dbReference type="SUPFAM" id="SSF52743">
    <property type="entry name" value="Subtilisin-like"/>
    <property type="match status" value="1"/>
</dbReference>
<keyword evidence="3 8" id="KW-0479">Metal-binding</keyword>
<dbReference type="InterPro" id="IPR050819">
    <property type="entry name" value="Tripeptidyl-peptidase_I"/>
</dbReference>
<comment type="subcellular location">
    <subcellularLocation>
        <location evidence="1">Secreted</location>
        <location evidence="1">Extracellular space</location>
    </subcellularLocation>
</comment>
<feature type="chain" id="PRO_5025334711" evidence="10">
    <location>
        <begin position="19"/>
        <end position="698"/>
    </location>
</feature>
<dbReference type="CDD" id="cd04056">
    <property type="entry name" value="Peptidases_S53"/>
    <property type="match status" value="1"/>
</dbReference>
<reference evidence="12" key="1">
    <citation type="journal article" date="2020" name="Stud. Mycol.">
        <title>101 Dothideomycetes genomes: a test case for predicting lifestyles and emergence of pathogens.</title>
        <authorList>
            <person name="Haridas S."/>
            <person name="Albert R."/>
            <person name="Binder M."/>
            <person name="Bloem J."/>
            <person name="Labutti K."/>
            <person name="Salamov A."/>
            <person name="Andreopoulos B."/>
            <person name="Baker S."/>
            <person name="Barry K."/>
            <person name="Bills G."/>
            <person name="Bluhm B."/>
            <person name="Cannon C."/>
            <person name="Castanera R."/>
            <person name="Culley D."/>
            <person name="Daum C."/>
            <person name="Ezra D."/>
            <person name="Gonzalez J."/>
            <person name="Henrissat B."/>
            <person name="Kuo A."/>
            <person name="Liang C."/>
            <person name="Lipzen A."/>
            <person name="Lutzoni F."/>
            <person name="Magnuson J."/>
            <person name="Mondo S."/>
            <person name="Nolan M."/>
            <person name="Ohm R."/>
            <person name="Pangilinan J."/>
            <person name="Park H.-J."/>
            <person name="Ramirez L."/>
            <person name="Alfaro M."/>
            <person name="Sun H."/>
            <person name="Tritt A."/>
            <person name="Yoshinaga Y."/>
            <person name="Zwiers L.-H."/>
            <person name="Turgeon B."/>
            <person name="Goodwin S."/>
            <person name="Spatafora J."/>
            <person name="Crous P."/>
            <person name="Grigoriev I."/>
        </authorList>
    </citation>
    <scope>NUCLEOTIDE SEQUENCE</scope>
    <source>
        <strain evidence="12">CBS 113389</strain>
    </source>
</reference>
<evidence type="ECO:0000256" key="5">
    <source>
        <dbReference type="ARBA" id="ARBA00022825"/>
    </source>
</evidence>
<gene>
    <name evidence="12" type="ORF">BDY17DRAFT_296272</name>
</gene>
<dbReference type="OrthoDB" id="409122at2759"/>
<dbReference type="GO" id="GO:0004252">
    <property type="term" value="F:serine-type endopeptidase activity"/>
    <property type="evidence" value="ECO:0007669"/>
    <property type="project" value="UniProtKB-UniRule"/>
</dbReference>
<protein>
    <submittedName>
        <fullName evidence="12">Putative protease S8 tripeptidyl peptidase I</fullName>
    </submittedName>
</protein>
<evidence type="ECO:0000256" key="6">
    <source>
        <dbReference type="ARBA" id="ARBA00022837"/>
    </source>
</evidence>
<keyword evidence="10" id="KW-0732">Signal</keyword>
<feature type="signal peptide" evidence="10">
    <location>
        <begin position="1"/>
        <end position="18"/>
    </location>
</feature>
<evidence type="ECO:0000256" key="9">
    <source>
        <dbReference type="SAM" id="MobiDB-lite"/>
    </source>
</evidence>
<dbReference type="SUPFAM" id="SSF54897">
    <property type="entry name" value="Protease propeptides/inhibitors"/>
    <property type="match status" value="1"/>
</dbReference>
<evidence type="ECO:0000256" key="7">
    <source>
        <dbReference type="ARBA" id="ARBA00023145"/>
    </source>
</evidence>
<evidence type="ECO:0000256" key="1">
    <source>
        <dbReference type="ARBA" id="ARBA00004239"/>
    </source>
</evidence>
<evidence type="ECO:0000256" key="2">
    <source>
        <dbReference type="ARBA" id="ARBA00022670"/>
    </source>
</evidence>
<evidence type="ECO:0000256" key="4">
    <source>
        <dbReference type="ARBA" id="ARBA00022801"/>
    </source>
</evidence>
<dbReference type="GO" id="GO:0006508">
    <property type="term" value="P:proteolysis"/>
    <property type="evidence" value="ECO:0007669"/>
    <property type="project" value="UniProtKB-KW"/>
</dbReference>
<feature type="active site" description="Charge relay system" evidence="8">
    <location>
        <position position="320"/>
    </location>
</feature>
<dbReference type="EMBL" id="MU001634">
    <property type="protein sequence ID" value="KAF2484762.1"/>
    <property type="molecule type" value="Genomic_DNA"/>
</dbReference>
<feature type="binding site" evidence="8">
    <location>
        <position position="677"/>
    </location>
    <ligand>
        <name>Ca(2+)</name>
        <dbReference type="ChEBI" id="CHEBI:29108"/>
    </ligand>
</feature>
<dbReference type="AlphaFoldDB" id="A0A6A6PXJ8"/>
<dbReference type="GeneID" id="54474434"/>
<feature type="binding site" evidence="8">
    <location>
        <position position="657"/>
    </location>
    <ligand>
        <name>Ca(2+)</name>
        <dbReference type="ChEBI" id="CHEBI:29108"/>
    </ligand>
</feature>
<dbReference type="PANTHER" id="PTHR14218">
    <property type="entry name" value="PROTEASE S8 TRIPEPTIDYL PEPTIDASE I CLN2"/>
    <property type="match status" value="1"/>
</dbReference>
<feature type="binding site" evidence="8">
    <location>
        <position position="656"/>
    </location>
    <ligand>
        <name>Ca(2+)</name>
        <dbReference type="ChEBI" id="CHEBI:29108"/>
    </ligand>
</feature>
<dbReference type="GO" id="GO:0046872">
    <property type="term" value="F:metal ion binding"/>
    <property type="evidence" value="ECO:0007669"/>
    <property type="project" value="UniProtKB-UniRule"/>
</dbReference>
<evidence type="ECO:0000256" key="3">
    <source>
        <dbReference type="ARBA" id="ARBA00022723"/>
    </source>
</evidence>
<feature type="active site" description="Charge relay system" evidence="8">
    <location>
        <position position="324"/>
    </location>
</feature>
<evidence type="ECO:0000259" key="11">
    <source>
        <dbReference type="PROSITE" id="PS51695"/>
    </source>
</evidence>
<comment type="cofactor">
    <cofactor evidence="8">
        <name>Ca(2+)</name>
        <dbReference type="ChEBI" id="CHEBI:29108"/>
    </cofactor>
    <text evidence="8">Binds 1 Ca(2+) ion per subunit.</text>
</comment>
<sequence length="698" mass="76012">MSWYASLTVASLIASALAIPAGHVLHEKRTISNHLERRRVDGDAIIPVRIALKQSNLETGYDRLMEVSHPESARYGKHFSAEEVAEMFAPAQESIDTVKNWLMGFGFGEEDIMHYTNKNWLAIDMPASKAEELFATEYHEHDFADRSMRIGCDEYYLPAHVAPHVDLIKPGVVMSNRMKKRSLHKRQWGNWPPNHKGPHSWPHSQGWPSHTSTPISGPTSTSSGSGPTSTSIPAGLANCDTHITPPCLRYLYQIPAHPNNTSPENVMGLYESGDYFAQEDLDLFFAKFLPYIPQGTTPKVDSVDGGHAPVAVHNPLNGGESDTDLELAYSLIYPQTVTVYQVDDIPNATGHTNATGFLNDFLDAVDGSYCNYTAFGITGNSPSIDPQYPDPRKNGYKGQLMCGTYQLTRVVSISYGSPEAQFPQNYLQRQCSEIMKLGMQGHSILNAAGDYGVGAGPNQNGNPYGCLPGPGSNTTFPVYSPDWPSSCPYMTVVGGSQLNPGQNVNDRESAMQVNLTAFNIATGEGQPTLLIQYFASAGGFSNFFPIPSYQKADVENYINTQTLPPSYNANAQGTNIGEGGGLWNRLGRAYPDVAANGAYLDIFNNGTEERIFGTSLASPIFASVLTLLNQDRTEAGKGPVGFVNPVLYANPWVLNDIINGSNPNCNSSGFHATTGWDPVTGLGTPNYPKMRELFLSLP</sequence>
<dbReference type="GO" id="GO:0005576">
    <property type="term" value="C:extracellular region"/>
    <property type="evidence" value="ECO:0007669"/>
    <property type="project" value="UniProtKB-SubCell"/>
</dbReference>
<dbReference type="GO" id="GO:0008240">
    <property type="term" value="F:tripeptidyl-peptidase activity"/>
    <property type="evidence" value="ECO:0007669"/>
    <property type="project" value="TreeGrafter"/>
</dbReference>
<dbReference type="InterPro" id="IPR036852">
    <property type="entry name" value="Peptidase_S8/S53_dom_sf"/>
</dbReference>
<dbReference type="InterPro" id="IPR015366">
    <property type="entry name" value="S53_propep"/>
</dbReference>
<dbReference type="SMART" id="SM00944">
    <property type="entry name" value="Pro-kuma_activ"/>
    <property type="match status" value="1"/>
</dbReference>
<dbReference type="Gene3D" id="3.40.50.200">
    <property type="entry name" value="Peptidase S8/S53 domain"/>
    <property type="match status" value="1"/>
</dbReference>
<keyword evidence="5 8" id="KW-0720">Serine protease</keyword>
<dbReference type="PANTHER" id="PTHR14218:SF19">
    <property type="entry name" value="SERINE PROTEASE AORO, PUTATIVE (AFU_ORTHOLOGUE AFUA_6G10250)-RELATED"/>
    <property type="match status" value="1"/>
</dbReference>
<dbReference type="Pfam" id="PF09286">
    <property type="entry name" value="Pro-kuma_activ"/>
    <property type="match status" value="1"/>
</dbReference>
<organism evidence="12 13">
    <name type="scientific">Neohortaea acidophila</name>
    <dbReference type="NCBI Taxonomy" id="245834"/>
    <lineage>
        <taxon>Eukaryota</taxon>
        <taxon>Fungi</taxon>
        <taxon>Dikarya</taxon>
        <taxon>Ascomycota</taxon>
        <taxon>Pezizomycotina</taxon>
        <taxon>Dothideomycetes</taxon>
        <taxon>Dothideomycetidae</taxon>
        <taxon>Mycosphaerellales</taxon>
        <taxon>Teratosphaeriaceae</taxon>
        <taxon>Neohortaea</taxon>
    </lineage>
</organism>
<feature type="binding site" evidence="8">
    <location>
        <position position="675"/>
    </location>
    <ligand>
        <name>Ca(2+)</name>
        <dbReference type="ChEBI" id="CHEBI:29108"/>
    </ligand>
</feature>
<keyword evidence="2 8" id="KW-0645">Protease</keyword>
<keyword evidence="4 8" id="KW-0378">Hydrolase</keyword>
<proteinExistence type="predicted"/>
<feature type="region of interest" description="Disordered" evidence="9">
    <location>
        <begin position="184"/>
        <end position="233"/>
    </location>
</feature>
<dbReference type="Proteomes" id="UP000799767">
    <property type="component" value="Unassembled WGS sequence"/>
</dbReference>
<keyword evidence="6 8" id="KW-0106">Calcium</keyword>
<dbReference type="InterPro" id="IPR030400">
    <property type="entry name" value="Sedolisin_dom"/>
</dbReference>
<keyword evidence="7" id="KW-0865">Zymogen</keyword>
<evidence type="ECO:0000256" key="8">
    <source>
        <dbReference type="PROSITE-ProRule" id="PRU01032"/>
    </source>
</evidence>
<name>A0A6A6PXJ8_9PEZI</name>
<dbReference type="RefSeq" id="XP_033591331.1">
    <property type="nucleotide sequence ID" value="XM_033733432.1"/>
</dbReference>
<dbReference type="PROSITE" id="PS51695">
    <property type="entry name" value="SEDOLISIN"/>
    <property type="match status" value="1"/>
</dbReference>
<feature type="compositionally biased region" description="Low complexity" evidence="9">
    <location>
        <begin position="208"/>
        <end position="233"/>
    </location>
</feature>
<dbReference type="CDD" id="cd11377">
    <property type="entry name" value="Pro-peptidase_S53"/>
    <property type="match status" value="1"/>
</dbReference>
<evidence type="ECO:0000313" key="13">
    <source>
        <dbReference type="Proteomes" id="UP000799767"/>
    </source>
</evidence>
<feature type="active site" description="Charge relay system" evidence="8">
    <location>
        <position position="615"/>
    </location>
</feature>
<keyword evidence="13" id="KW-1185">Reference proteome</keyword>
<evidence type="ECO:0000256" key="10">
    <source>
        <dbReference type="SAM" id="SignalP"/>
    </source>
</evidence>
<feature type="domain" description="Peptidase S53" evidence="11">
    <location>
        <begin position="242"/>
        <end position="697"/>
    </location>
</feature>